<evidence type="ECO:0000256" key="2">
    <source>
        <dbReference type="ARBA" id="ARBA00005985"/>
    </source>
</evidence>
<evidence type="ECO:0000256" key="6">
    <source>
        <dbReference type="ARBA" id="ARBA00023136"/>
    </source>
</evidence>
<dbReference type="AlphaFoldDB" id="A0A0P7ZQS4"/>
<dbReference type="NCBIfam" id="NF009525">
    <property type="entry name" value="PRK12887.1"/>
    <property type="match status" value="1"/>
</dbReference>
<protein>
    <submittedName>
        <fullName evidence="9">Homogenitisate phytyltransferase</fullName>
    </submittedName>
</protein>
<evidence type="ECO:0000313" key="10">
    <source>
        <dbReference type="Proteomes" id="UP000050465"/>
    </source>
</evidence>
<evidence type="ECO:0000313" key="9">
    <source>
        <dbReference type="EMBL" id="KPQ35567.1"/>
    </source>
</evidence>
<feature type="transmembrane region" description="Helical" evidence="8">
    <location>
        <begin position="199"/>
        <end position="221"/>
    </location>
</feature>
<feature type="transmembrane region" description="Helical" evidence="8">
    <location>
        <begin position="66"/>
        <end position="85"/>
    </location>
</feature>
<gene>
    <name evidence="9" type="ORF">HLUCCA11_09965</name>
</gene>
<dbReference type="STRING" id="1666911.HLUCCA11_09965"/>
<dbReference type="GO" id="GO:0004659">
    <property type="term" value="F:prenyltransferase activity"/>
    <property type="evidence" value="ECO:0007669"/>
    <property type="project" value="InterPro"/>
</dbReference>
<evidence type="ECO:0000256" key="5">
    <source>
        <dbReference type="ARBA" id="ARBA00022989"/>
    </source>
</evidence>
<feature type="region of interest" description="Disordered" evidence="7">
    <location>
        <begin position="1"/>
        <end position="37"/>
    </location>
</feature>
<keyword evidence="6 8" id="KW-0472">Membrane</keyword>
<feature type="transmembrane region" description="Helical" evidence="8">
    <location>
        <begin position="154"/>
        <end position="187"/>
    </location>
</feature>
<dbReference type="PANTHER" id="PTHR43009">
    <property type="entry name" value="HOMOGENTISATE SOLANESYLTRANSFERASE, CHLOROPLASTIC"/>
    <property type="match status" value="1"/>
</dbReference>
<proteinExistence type="inferred from homology"/>
<organism evidence="9 10">
    <name type="scientific">Phormidesmis priestleyi Ana</name>
    <dbReference type="NCBI Taxonomy" id="1666911"/>
    <lineage>
        <taxon>Bacteria</taxon>
        <taxon>Bacillati</taxon>
        <taxon>Cyanobacteriota</taxon>
        <taxon>Cyanophyceae</taxon>
        <taxon>Leptolyngbyales</taxon>
        <taxon>Leptolyngbyaceae</taxon>
        <taxon>Phormidesmis</taxon>
    </lineage>
</organism>
<dbReference type="EMBL" id="LJZR01000011">
    <property type="protein sequence ID" value="KPQ35567.1"/>
    <property type="molecule type" value="Genomic_DNA"/>
</dbReference>
<comment type="caution">
    <text evidence="9">The sequence shown here is derived from an EMBL/GenBank/DDBJ whole genome shotgun (WGS) entry which is preliminary data.</text>
</comment>
<dbReference type="InterPro" id="IPR044878">
    <property type="entry name" value="UbiA_sf"/>
</dbReference>
<accession>A0A0P7ZQS4</accession>
<feature type="transmembrane region" description="Helical" evidence="8">
    <location>
        <begin position="342"/>
        <end position="365"/>
    </location>
</feature>
<dbReference type="PANTHER" id="PTHR43009:SF7">
    <property type="entry name" value="HOMOGENTISATE GERANYLGERANYLTRANSFERASE, CHLOROPLASTIC"/>
    <property type="match status" value="1"/>
</dbReference>
<dbReference type="CDD" id="cd13960">
    <property type="entry name" value="PT_UbiA_HPT1"/>
    <property type="match status" value="1"/>
</dbReference>
<evidence type="ECO:0000256" key="1">
    <source>
        <dbReference type="ARBA" id="ARBA00004141"/>
    </source>
</evidence>
<dbReference type="PATRIC" id="fig|1666911.3.peg.5318"/>
<keyword evidence="4 8" id="KW-0812">Transmembrane</keyword>
<dbReference type="InterPro" id="IPR044502">
    <property type="entry name" value="AtHST-like"/>
</dbReference>
<feature type="transmembrane region" description="Helical" evidence="8">
    <location>
        <begin position="306"/>
        <end position="322"/>
    </location>
</feature>
<dbReference type="Gene3D" id="1.10.357.140">
    <property type="entry name" value="UbiA prenyltransferase"/>
    <property type="match status" value="1"/>
</dbReference>
<evidence type="ECO:0000256" key="4">
    <source>
        <dbReference type="ARBA" id="ARBA00022692"/>
    </source>
</evidence>
<comment type="subcellular location">
    <subcellularLocation>
        <location evidence="1">Membrane</location>
        <topology evidence="1">Multi-pass membrane protein</topology>
    </subcellularLocation>
</comment>
<name>A0A0P7ZQS4_9CYAN</name>
<keyword evidence="3 9" id="KW-0808">Transferase</keyword>
<feature type="transmembrane region" description="Helical" evidence="8">
    <location>
        <begin position="105"/>
        <end position="125"/>
    </location>
</feature>
<dbReference type="InterPro" id="IPR000537">
    <property type="entry name" value="UbiA_prenyltransferase"/>
</dbReference>
<evidence type="ECO:0000256" key="3">
    <source>
        <dbReference type="ARBA" id="ARBA00022679"/>
    </source>
</evidence>
<dbReference type="Proteomes" id="UP000050465">
    <property type="component" value="Unassembled WGS sequence"/>
</dbReference>
<feature type="transmembrane region" description="Helical" evidence="8">
    <location>
        <begin position="281"/>
        <end position="299"/>
    </location>
</feature>
<evidence type="ECO:0000256" key="8">
    <source>
        <dbReference type="SAM" id="Phobius"/>
    </source>
</evidence>
<comment type="similarity">
    <text evidence="2">Belongs to the UbiA prenyltransferase family.</text>
</comment>
<feature type="transmembrane region" description="Helical" evidence="8">
    <location>
        <begin position="233"/>
        <end position="252"/>
    </location>
</feature>
<dbReference type="GO" id="GO:0016020">
    <property type="term" value="C:membrane"/>
    <property type="evidence" value="ECO:0007669"/>
    <property type="project" value="UniProtKB-SubCell"/>
</dbReference>
<dbReference type="Gene3D" id="1.20.120.1780">
    <property type="entry name" value="UbiA prenyltransferase"/>
    <property type="match status" value="1"/>
</dbReference>
<feature type="compositionally biased region" description="Low complexity" evidence="7">
    <location>
        <begin position="11"/>
        <end position="36"/>
    </location>
</feature>
<sequence length="367" mass="40863">MSTFPEPDQPPAESLSEQSSEQLSSSLASPISEPASGLRPPLQSLQPFTDPIPWLRAFWKFSRPHTVIGTSLSVTALCAIALASVPQEFPPVSSATSVLTVLGQWFLAWIACLCGNVYIVGLNQVEDIAIDRINKPDLPIASGEFTKRHGQTIVWLMGIGAIALSLISQNIYLILTIVLSLIIGTAYSLPPVRLKRFPFWASVCILVVRGAIVNLGLYLYFNTQFWARTNIPLKVWALTLFVLVFSFVIAIFKDIPDLEGDRQFNISTYTLRLGRKKVFSLARWVLTGCYIGLMVAAPFLPGVQSLFLIVAQGIGLISFWWLSRRVDLDPSPAPKNISYPDFYQFIWKLFFVEYLIFPLACWLAVAS</sequence>
<reference evidence="9 10" key="1">
    <citation type="submission" date="2015-09" db="EMBL/GenBank/DDBJ databases">
        <title>Identification and resolution of microdiversity through metagenomic sequencing of parallel consortia.</title>
        <authorList>
            <person name="Nelson W.C."/>
            <person name="Romine M.F."/>
            <person name="Lindemann S.R."/>
        </authorList>
    </citation>
    <scope>NUCLEOTIDE SEQUENCE [LARGE SCALE GENOMIC DNA]</scope>
    <source>
        <strain evidence="9">Ana</strain>
    </source>
</reference>
<dbReference type="Pfam" id="PF01040">
    <property type="entry name" value="UbiA"/>
    <property type="match status" value="1"/>
</dbReference>
<evidence type="ECO:0000256" key="7">
    <source>
        <dbReference type="SAM" id="MobiDB-lite"/>
    </source>
</evidence>
<keyword evidence="5 8" id="KW-1133">Transmembrane helix</keyword>